<feature type="chain" id="PRO_5014646067" evidence="3">
    <location>
        <begin position="35"/>
        <end position="169"/>
    </location>
</feature>
<dbReference type="AlphaFoldDB" id="A0A2N5VTL1"/>
<accession>A0A2N5VTL1</accession>
<reference evidence="4 5" key="1">
    <citation type="submission" date="2017-11" db="EMBL/GenBank/DDBJ databases">
        <title>De novo assembly and phasing of dikaryotic genomes from two isolates of Puccinia coronata f. sp. avenae, the causal agent of oat crown rust.</title>
        <authorList>
            <person name="Miller M.E."/>
            <person name="Zhang Y."/>
            <person name="Omidvar V."/>
            <person name="Sperschneider J."/>
            <person name="Schwessinger B."/>
            <person name="Raley C."/>
            <person name="Palmer J.M."/>
            <person name="Garnica D."/>
            <person name="Upadhyaya N."/>
            <person name="Rathjen J."/>
            <person name="Taylor J.M."/>
            <person name="Park R.F."/>
            <person name="Dodds P.N."/>
            <person name="Hirsch C.D."/>
            <person name="Kianian S.F."/>
            <person name="Figueroa M."/>
        </authorList>
    </citation>
    <scope>NUCLEOTIDE SEQUENCE [LARGE SCALE GENOMIC DNA]</scope>
    <source>
        <strain evidence="4">12NC29</strain>
    </source>
</reference>
<evidence type="ECO:0000313" key="4">
    <source>
        <dbReference type="EMBL" id="PLW53324.1"/>
    </source>
</evidence>
<proteinExistence type="predicted"/>
<dbReference type="OrthoDB" id="2503332at2759"/>
<dbReference type="STRING" id="200324.A0A2N5VTL1"/>
<feature type="compositionally biased region" description="Basic and acidic residues" evidence="1">
    <location>
        <begin position="137"/>
        <end position="151"/>
    </location>
</feature>
<keyword evidence="2" id="KW-0812">Transmembrane</keyword>
<feature type="compositionally biased region" description="Pro residues" evidence="1">
    <location>
        <begin position="109"/>
        <end position="134"/>
    </location>
</feature>
<keyword evidence="2" id="KW-1133">Transmembrane helix</keyword>
<gene>
    <name evidence="4" type="ORF">PCANC_06154</name>
</gene>
<comment type="caution">
    <text evidence="4">The sequence shown here is derived from an EMBL/GenBank/DDBJ whole genome shotgun (WGS) entry which is preliminary data.</text>
</comment>
<dbReference type="EMBL" id="PGCJ01000064">
    <property type="protein sequence ID" value="PLW53324.1"/>
    <property type="molecule type" value="Genomic_DNA"/>
</dbReference>
<keyword evidence="2" id="KW-0472">Membrane</keyword>
<feature type="transmembrane region" description="Helical" evidence="2">
    <location>
        <begin position="58"/>
        <end position="79"/>
    </location>
</feature>
<protein>
    <submittedName>
        <fullName evidence="4">Uncharacterized protein</fullName>
    </submittedName>
</protein>
<dbReference type="Proteomes" id="UP000235388">
    <property type="component" value="Unassembled WGS sequence"/>
</dbReference>
<name>A0A2N5VTL1_9BASI</name>
<evidence type="ECO:0000313" key="5">
    <source>
        <dbReference type="Proteomes" id="UP000235388"/>
    </source>
</evidence>
<keyword evidence="3" id="KW-0732">Signal</keyword>
<feature type="signal peptide" evidence="3">
    <location>
        <begin position="1"/>
        <end position="34"/>
    </location>
</feature>
<evidence type="ECO:0000256" key="3">
    <source>
        <dbReference type="SAM" id="SignalP"/>
    </source>
</evidence>
<feature type="region of interest" description="Disordered" evidence="1">
    <location>
        <begin position="90"/>
        <end position="169"/>
    </location>
</feature>
<keyword evidence="5" id="KW-1185">Reference proteome</keyword>
<organism evidence="4 5">
    <name type="scientific">Puccinia coronata f. sp. avenae</name>
    <dbReference type="NCBI Taxonomy" id="200324"/>
    <lineage>
        <taxon>Eukaryota</taxon>
        <taxon>Fungi</taxon>
        <taxon>Dikarya</taxon>
        <taxon>Basidiomycota</taxon>
        <taxon>Pucciniomycotina</taxon>
        <taxon>Pucciniomycetes</taxon>
        <taxon>Pucciniales</taxon>
        <taxon>Pucciniaceae</taxon>
        <taxon>Puccinia</taxon>
    </lineage>
</organism>
<evidence type="ECO:0000256" key="1">
    <source>
        <dbReference type="SAM" id="MobiDB-lite"/>
    </source>
</evidence>
<evidence type="ECO:0000256" key="2">
    <source>
        <dbReference type="SAM" id="Phobius"/>
    </source>
</evidence>
<sequence>MTHASATFWSRQLARPVILLYLLISLIAPAPVDARECYWYTDSLGRRRRRCRGLIPGIIAALVVGFLVIMAFLSLAFVLRRRQRRATLEAGGVLPPSGSNPQVNMAQPPAYPPPSYPSIPPPDMHPPPNLPPPAAYHELEKNEHAVYHHDPTSLQPPPAANLASHHASH</sequence>